<comment type="caution">
    <text evidence="2">The sequence shown here is derived from an EMBL/GenBank/DDBJ whole genome shotgun (WGS) entry which is preliminary data.</text>
</comment>
<keyword evidence="1" id="KW-0812">Transmembrane</keyword>
<gene>
    <name evidence="2" type="ORF">M1843_15665</name>
</gene>
<organism evidence="2 3">
    <name type="scientific">Isoptericola peretonis</name>
    <dbReference type="NCBI Taxonomy" id="2918523"/>
    <lineage>
        <taxon>Bacteria</taxon>
        <taxon>Bacillati</taxon>
        <taxon>Actinomycetota</taxon>
        <taxon>Actinomycetes</taxon>
        <taxon>Micrococcales</taxon>
        <taxon>Promicromonosporaceae</taxon>
        <taxon>Isoptericola</taxon>
    </lineage>
</organism>
<reference evidence="2 3" key="1">
    <citation type="submission" date="2022-02" db="EMBL/GenBank/DDBJ databases">
        <title>The car tank lid bacteriome: a reservoir of bacteria with potential in bioremediation of fuel.</title>
        <authorList>
            <person name="Vidal-Verdu A."/>
            <person name="Gomez-Martinez D."/>
            <person name="Latorre-Perez A."/>
            <person name="Pereto J."/>
            <person name="Porcar M."/>
        </authorList>
    </citation>
    <scope>NUCLEOTIDE SEQUENCE [LARGE SCALE GENOMIC DNA]</scope>
    <source>
        <strain evidence="2 3">4D.3</strain>
    </source>
</reference>
<dbReference type="NCBIfam" id="NF038403">
    <property type="entry name" value="perm_prefix_1"/>
    <property type="match status" value="1"/>
</dbReference>
<feature type="transmembrane region" description="Helical" evidence="1">
    <location>
        <begin position="283"/>
        <end position="302"/>
    </location>
</feature>
<evidence type="ECO:0000313" key="2">
    <source>
        <dbReference type="EMBL" id="MCK9795188.1"/>
    </source>
</evidence>
<feature type="transmembrane region" description="Helical" evidence="1">
    <location>
        <begin position="256"/>
        <end position="277"/>
    </location>
</feature>
<evidence type="ECO:0000256" key="1">
    <source>
        <dbReference type="SAM" id="Phobius"/>
    </source>
</evidence>
<feature type="transmembrane region" description="Helical" evidence="1">
    <location>
        <begin position="179"/>
        <end position="198"/>
    </location>
</feature>
<feature type="transmembrane region" description="Helical" evidence="1">
    <location>
        <begin position="108"/>
        <end position="129"/>
    </location>
</feature>
<dbReference type="RefSeq" id="WP_416345042.1">
    <property type="nucleotide sequence ID" value="NZ_JALQCY010000005.1"/>
</dbReference>
<sequence>MSTVHRLLDQAFAGVELTPEVQDLKEEIRANLEARAAELQASGAAPDDAARRAFDELGDLSALVEDAAGAPEAPGALRPGRAPRPVLAAGYASTAQAMLANKVRPKPGFVLGVVIAAMVLLAALVVAGLDAAAVLVLPAVATAAILLTAASAAGFVVGLSLSQETTTNHPLPSGRAGGYYLATSLAVFGLLLALFTVLGTFFSWVYAVAGVLVVLGAILFVGLGVTQTNRKKAWFREVSREHGAVGDRFDRDPDAAARFGIFTSVIWMTSFVAFAVLGFTVGWAWSWLALVAGWIVFMLLLAKMLFGERKDDAEGSPQQ</sequence>
<keyword evidence="1" id="KW-0472">Membrane</keyword>
<dbReference type="InterPro" id="IPR047928">
    <property type="entry name" value="Perm_prefix_1"/>
</dbReference>
<proteinExistence type="predicted"/>
<accession>A0ABT0J6R0</accession>
<protein>
    <submittedName>
        <fullName evidence="2">Permease prefix domain 1-containing protein</fullName>
    </submittedName>
</protein>
<evidence type="ECO:0000313" key="3">
    <source>
        <dbReference type="Proteomes" id="UP001651050"/>
    </source>
</evidence>
<feature type="transmembrane region" description="Helical" evidence="1">
    <location>
        <begin position="135"/>
        <end position="159"/>
    </location>
</feature>
<keyword evidence="1" id="KW-1133">Transmembrane helix</keyword>
<feature type="transmembrane region" description="Helical" evidence="1">
    <location>
        <begin position="204"/>
        <end position="226"/>
    </location>
</feature>
<dbReference type="Proteomes" id="UP001651050">
    <property type="component" value="Unassembled WGS sequence"/>
</dbReference>
<keyword evidence="3" id="KW-1185">Reference proteome</keyword>
<name>A0ABT0J6R0_9MICO</name>
<dbReference type="EMBL" id="JALQCY010000005">
    <property type="protein sequence ID" value="MCK9795188.1"/>
    <property type="molecule type" value="Genomic_DNA"/>
</dbReference>